<dbReference type="EMBL" id="MAVT02000079">
    <property type="protein sequence ID" value="POS79949.1"/>
    <property type="molecule type" value="Genomic_DNA"/>
</dbReference>
<evidence type="ECO:0000256" key="2">
    <source>
        <dbReference type="ARBA" id="ARBA00023134"/>
    </source>
</evidence>
<dbReference type="Gene3D" id="3.40.50.300">
    <property type="entry name" value="P-loop containing nucleotide triphosphate hydrolases"/>
    <property type="match status" value="1"/>
</dbReference>
<keyword evidence="2" id="KW-0342">GTP-binding</keyword>
<keyword evidence="1" id="KW-0547">Nucleotide-binding</keyword>
<organism evidence="4 5">
    <name type="scientific">Diaporthe helianthi</name>
    <dbReference type="NCBI Taxonomy" id="158607"/>
    <lineage>
        <taxon>Eukaryota</taxon>
        <taxon>Fungi</taxon>
        <taxon>Dikarya</taxon>
        <taxon>Ascomycota</taxon>
        <taxon>Pezizomycotina</taxon>
        <taxon>Sordariomycetes</taxon>
        <taxon>Sordariomycetidae</taxon>
        <taxon>Diaporthales</taxon>
        <taxon>Diaporthaceae</taxon>
        <taxon>Diaporthe</taxon>
    </lineage>
</organism>
<dbReference type="InterPro" id="IPR027417">
    <property type="entry name" value="P-loop_NTPase"/>
</dbReference>
<dbReference type="InterPro" id="IPR001806">
    <property type="entry name" value="Small_GTPase"/>
</dbReference>
<dbReference type="SMART" id="SM00175">
    <property type="entry name" value="RAB"/>
    <property type="match status" value="1"/>
</dbReference>
<dbReference type="PROSITE" id="PS51419">
    <property type="entry name" value="RAB"/>
    <property type="match status" value="1"/>
</dbReference>
<feature type="compositionally biased region" description="Basic and acidic residues" evidence="3">
    <location>
        <begin position="1"/>
        <end position="10"/>
    </location>
</feature>
<dbReference type="GO" id="GO:0003924">
    <property type="term" value="F:GTPase activity"/>
    <property type="evidence" value="ECO:0007669"/>
    <property type="project" value="InterPro"/>
</dbReference>
<dbReference type="Pfam" id="PF00071">
    <property type="entry name" value="Ras"/>
    <property type="match status" value="1"/>
</dbReference>
<dbReference type="SUPFAM" id="SSF52540">
    <property type="entry name" value="P-loop containing nucleoside triphosphate hydrolases"/>
    <property type="match status" value="1"/>
</dbReference>
<protein>
    <submittedName>
        <fullName evidence="4">Uncharacterized protein</fullName>
    </submittedName>
</protein>
<evidence type="ECO:0000256" key="1">
    <source>
        <dbReference type="ARBA" id="ARBA00022741"/>
    </source>
</evidence>
<evidence type="ECO:0000256" key="3">
    <source>
        <dbReference type="SAM" id="MobiDB-lite"/>
    </source>
</evidence>
<dbReference type="InParanoid" id="A0A2P5IBS3"/>
<dbReference type="PANTHER" id="PTHR24072">
    <property type="entry name" value="RHO FAMILY GTPASE"/>
    <property type="match status" value="1"/>
</dbReference>
<gene>
    <name evidence="4" type="ORF">DHEL01_v201657</name>
</gene>
<dbReference type="OrthoDB" id="25896at2759"/>
<comment type="caution">
    <text evidence="4">The sequence shown here is derived from an EMBL/GenBank/DDBJ whole genome shotgun (WGS) entry which is preliminary data.</text>
</comment>
<dbReference type="PRINTS" id="PR00449">
    <property type="entry name" value="RASTRNSFRMNG"/>
</dbReference>
<sequence>MSSLKAERDVWPQSVPGTGTGTNDGPPQQVFPDSIHINMEDCKKTADPFWKPDRPSTSRLYKSHVTTQGRIFCTRRMQRWLHDLPDRPEARSEPISPGTPCVLEPHEGSAALAVDQKPEKPPMSLFGSIRNRRTGLSTPAAELNNGRKSSASVMLKDMRRSSKDFFGKLTVRKKEEHSLRVAFIGNQHCGKDVLLSRYTVTASTGNAIYRPDMESFRVKLTGVLSVDNYKARTEVWDITHRNVKKDQAHPLTMAPFDVVVICVDIGNERNLKSVAKWQGVAQTYCPDVPTIVLGLKADLRPDFPTLRLGFLKESTAFTVGQGEETARKNKASAYYECSAKTGEGVTEFFESLVRFAVQASRTRTKLRQKASRRFSSLFRTK</sequence>
<evidence type="ECO:0000313" key="4">
    <source>
        <dbReference type="EMBL" id="POS79949.1"/>
    </source>
</evidence>
<dbReference type="STRING" id="158607.A0A2P5IBS3"/>
<feature type="region of interest" description="Disordered" evidence="3">
    <location>
        <begin position="1"/>
        <end position="30"/>
    </location>
</feature>
<name>A0A2P5IBS3_DIAHE</name>
<dbReference type="PROSITE" id="PS51420">
    <property type="entry name" value="RHO"/>
    <property type="match status" value="1"/>
</dbReference>
<accession>A0A2P5IBS3</accession>
<dbReference type="Proteomes" id="UP000094444">
    <property type="component" value="Unassembled WGS sequence"/>
</dbReference>
<reference evidence="4" key="1">
    <citation type="submission" date="2017-09" db="EMBL/GenBank/DDBJ databases">
        <title>Polyketide synthases of a Diaporthe helianthi virulent isolate.</title>
        <authorList>
            <person name="Baroncelli R."/>
        </authorList>
    </citation>
    <scope>NUCLEOTIDE SEQUENCE [LARGE SCALE GENOMIC DNA]</scope>
    <source>
        <strain evidence="4">7/96</strain>
    </source>
</reference>
<evidence type="ECO:0000313" key="5">
    <source>
        <dbReference type="Proteomes" id="UP000094444"/>
    </source>
</evidence>
<proteinExistence type="predicted"/>
<dbReference type="InterPro" id="IPR003578">
    <property type="entry name" value="Small_GTPase_Rho"/>
</dbReference>
<dbReference type="GO" id="GO:0005525">
    <property type="term" value="F:GTP binding"/>
    <property type="evidence" value="ECO:0007669"/>
    <property type="project" value="UniProtKB-KW"/>
</dbReference>
<dbReference type="AlphaFoldDB" id="A0A2P5IBS3"/>
<dbReference type="GO" id="GO:0007264">
    <property type="term" value="P:small GTPase-mediated signal transduction"/>
    <property type="evidence" value="ECO:0007669"/>
    <property type="project" value="InterPro"/>
</dbReference>
<dbReference type="SMART" id="SM00174">
    <property type="entry name" value="RHO"/>
    <property type="match status" value="1"/>
</dbReference>
<keyword evidence="5" id="KW-1185">Reference proteome</keyword>